<dbReference type="EMBL" id="UOEI01000348">
    <property type="protein sequence ID" value="VAW02974.1"/>
    <property type="molecule type" value="Genomic_DNA"/>
</dbReference>
<gene>
    <name evidence="2" type="ORF">MNBD_ACTINO01-916</name>
</gene>
<organism evidence="2">
    <name type="scientific">hydrothermal vent metagenome</name>
    <dbReference type="NCBI Taxonomy" id="652676"/>
    <lineage>
        <taxon>unclassified sequences</taxon>
        <taxon>metagenomes</taxon>
        <taxon>ecological metagenomes</taxon>
    </lineage>
</organism>
<proteinExistence type="predicted"/>
<name>A0A3B0T2D6_9ZZZZ</name>
<accession>A0A3B0T2D6</accession>
<sequence>MVRKLFTVAIVALSLMSLSSMALAAPPTMNLSSWEPVVENGAIVGGTQTVTITNITSDTMGDVTFSLATAPCDCIVTESTASDGGVVGDAWVVGQLAPGSTATLTLSYSEAPLVAASASSDVFPIPAGAKLATFGLIVIVAAGAVLGYRKRLTPGVA</sequence>
<feature type="transmembrane region" description="Helical" evidence="1">
    <location>
        <begin position="127"/>
        <end position="148"/>
    </location>
</feature>
<evidence type="ECO:0000256" key="1">
    <source>
        <dbReference type="SAM" id="Phobius"/>
    </source>
</evidence>
<keyword evidence="1" id="KW-1133">Transmembrane helix</keyword>
<evidence type="ECO:0000313" key="2">
    <source>
        <dbReference type="EMBL" id="VAW02974.1"/>
    </source>
</evidence>
<protein>
    <submittedName>
        <fullName evidence="2">Uncharacterized protein</fullName>
    </submittedName>
</protein>
<reference evidence="2" key="1">
    <citation type="submission" date="2018-06" db="EMBL/GenBank/DDBJ databases">
        <authorList>
            <person name="Zhirakovskaya E."/>
        </authorList>
    </citation>
    <scope>NUCLEOTIDE SEQUENCE</scope>
</reference>
<keyword evidence="1" id="KW-0472">Membrane</keyword>
<dbReference type="AlphaFoldDB" id="A0A3B0T2D6"/>
<keyword evidence="1" id="KW-0812">Transmembrane</keyword>